<accession>A0A1I8J9M0</accession>
<reference evidence="3" key="1">
    <citation type="submission" date="2016-11" db="UniProtKB">
        <authorList>
            <consortium name="WormBaseParasite"/>
        </authorList>
    </citation>
    <scope>IDENTIFICATION</scope>
</reference>
<feature type="compositionally biased region" description="Basic and acidic residues" evidence="1">
    <location>
        <begin position="43"/>
        <end position="62"/>
    </location>
</feature>
<evidence type="ECO:0000313" key="2">
    <source>
        <dbReference type="Proteomes" id="UP000095280"/>
    </source>
</evidence>
<dbReference type="WBParaSite" id="maker-uti_cns_0046373-snap-gene-0.13-mRNA-1">
    <property type="protein sequence ID" value="maker-uti_cns_0046373-snap-gene-0.13-mRNA-1"/>
    <property type="gene ID" value="maker-uti_cns_0046373-snap-gene-0.13"/>
</dbReference>
<proteinExistence type="predicted"/>
<sequence length="91" mass="9956">FNNNLRGSADLTRFDLSMFRTVLLLFCISAAIYGALSCPSSKKKSEPDAAPETKEDSPKDQSDSPSENQLHPGGCYRVYGIGPRAELKKMS</sequence>
<dbReference type="Proteomes" id="UP000095280">
    <property type="component" value="Unplaced"/>
</dbReference>
<organism evidence="2 3">
    <name type="scientific">Macrostomum lignano</name>
    <dbReference type="NCBI Taxonomy" id="282301"/>
    <lineage>
        <taxon>Eukaryota</taxon>
        <taxon>Metazoa</taxon>
        <taxon>Spiralia</taxon>
        <taxon>Lophotrochozoa</taxon>
        <taxon>Platyhelminthes</taxon>
        <taxon>Rhabditophora</taxon>
        <taxon>Macrostomorpha</taxon>
        <taxon>Macrostomida</taxon>
        <taxon>Macrostomidae</taxon>
        <taxon>Macrostomum</taxon>
    </lineage>
</organism>
<feature type="region of interest" description="Disordered" evidence="1">
    <location>
        <begin position="38"/>
        <end position="79"/>
    </location>
</feature>
<dbReference type="AlphaFoldDB" id="A0A1I8J9M0"/>
<name>A0A1I8J9M0_9PLAT</name>
<keyword evidence="2" id="KW-1185">Reference proteome</keyword>
<evidence type="ECO:0000256" key="1">
    <source>
        <dbReference type="SAM" id="MobiDB-lite"/>
    </source>
</evidence>
<protein>
    <submittedName>
        <fullName evidence="3">Secreted protein</fullName>
    </submittedName>
</protein>
<evidence type="ECO:0000313" key="3">
    <source>
        <dbReference type="WBParaSite" id="maker-uti_cns_0046373-snap-gene-0.13-mRNA-1"/>
    </source>
</evidence>